<sequence length="208" mass="22851">NLSSAPPKNDSKITFSAVEEGVNFLSSPLESETEITGPSAVKLFVSSSTVDADLFVVLRIFSPAGKELVFQGAIDPCTPIGQGWLRASHRKLDPILSEPFRPYHTHDELWPLSPGDPEMLDIEIWPTSIVVPAGYQIGLNIRGKDYECPDAKEATLSNFKNKLKGCGPFLHNDPRDRPEKIFGGDTTLHFGPDQAPYILLPLIPKSNK</sequence>
<feature type="domain" description="Xaa-Pro dipeptidyl-peptidase C-terminal" evidence="1">
    <location>
        <begin position="1"/>
        <end position="199"/>
    </location>
</feature>
<gene>
    <name evidence="2" type="ORF">METZ01_LOCUS129583</name>
</gene>
<dbReference type="GO" id="GO:0008239">
    <property type="term" value="F:dipeptidyl-peptidase activity"/>
    <property type="evidence" value="ECO:0007669"/>
    <property type="project" value="InterPro"/>
</dbReference>
<evidence type="ECO:0000259" key="1">
    <source>
        <dbReference type="SMART" id="SM00939"/>
    </source>
</evidence>
<dbReference type="AlphaFoldDB" id="A0A381YI63"/>
<dbReference type="Gene3D" id="2.60.120.260">
    <property type="entry name" value="Galactose-binding domain-like"/>
    <property type="match status" value="1"/>
</dbReference>
<dbReference type="InterPro" id="IPR013736">
    <property type="entry name" value="Xaa-Pro_dipept_C"/>
</dbReference>
<organism evidence="2">
    <name type="scientific">marine metagenome</name>
    <dbReference type="NCBI Taxonomy" id="408172"/>
    <lineage>
        <taxon>unclassified sequences</taxon>
        <taxon>metagenomes</taxon>
        <taxon>ecological metagenomes</taxon>
    </lineage>
</organism>
<dbReference type="Pfam" id="PF08530">
    <property type="entry name" value="PepX_C"/>
    <property type="match status" value="1"/>
</dbReference>
<reference evidence="2" key="1">
    <citation type="submission" date="2018-05" db="EMBL/GenBank/DDBJ databases">
        <authorList>
            <person name="Lanie J.A."/>
            <person name="Ng W.-L."/>
            <person name="Kazmierczak K.M."/>
            <person name="Andrzejewski T.M."/>
            <person name="Davidsen T.M."/>
            <person name="Wayne K.J."/>
            <person name="Tettelin H."/>
            <person name="Glass J.I."/>
            <person name="Rusch D."/>
            <person name="Podicherti R."/>
            <person name="Tsui H.-C.T."/>
            <person name="Winkler M.E."/>
        </authorList>
    </citation>
    <scope>NUCLEOTIDE SEQUENCE</scope>
</reference>
<dbReference type="SUPFAM" id="SSF49785">
    <property type="entry name" value="Galactose-binding domain-like"/>
    <property type="match status" value="1"/>
</dbReference>
<accession>A0A381YI63</accession>
<protein>
    <recommendedName>
        <fullName evidence="1">Xaa-Pro dipeptidyl-peptidase C-terminal domain-containing protein</fullName>
    </recommendedName>
</protein>
<proteinExistence type="predicted"/>
<dbReference type="InterPro" id="IPR008979">
    <property type="entry name" value="Galactose-bd-like_sf"/>
</dbReference>
<name>A0A381YI63_9ZZZZ</name>
<dbReference type="SMART" id="SM00939">
    <property type="entry name" value="PepX_C"/>
    <property type="match status" value="1"/>
</dbReference>
<feature type="non-terminal residue" evidence="2">
    <location>
        <position position="1"/>
    </location>
</feature>
<dbReference type="EMBL" id="UINC01018297">
    <property type="protein sequence ID" value="SVA76729.1"/>
    <property type="molecule type" value="Genomic_DNA"/>
</dbReference>
<evidence type="ECO:0000313" key="2">
    <source>
        <dbReference type="EMBL" id="SVA76729.1"/>
    </source>
</evidence>